<dbReference type="PANTHER" id="PTHR45138">
    <property type="entry name" value="REGULATORY COMPONENTS OF SENSORY TRANSDUCTION SYSTEM"/>
    <property type="match status" value="1"/>
</dbReference>
<dbReference type="SUPFAM" id="SSF48452">
    <property type="entry name" value="TPR-like"/>
    <property type="match status" value="1"/>
</dbReference>
<gene>
    <name evidence="5" type="ORF">L2764_03175</name>
</gene>
<evidence type="ECO:0000313" key="6">
    <source>
        <dbReference type="Proteomes" id="UP001203423"/>
    </source>
</evidence>
<keyword evidence="3" id="KW-1133">Transmembrane helix</keyword>
<sequence>MANLLIFVVRGLWKSIDDNRPVVIRRVIQGFTRLPLMLSLCVSMPLMAAEDDMLKDGVLETPAVSVINAADAINESNQETIDPQQLFKQKLDELTPLRGTDMDYVATQTELLLPIFKSMPLALQYRFVFLKGHSFALKGESDKATAFIKAEMASPPPEMLKAEYVKILALLAAIYADLDDVTQTLQILNQIVPFLGSVDDIDNEAYVYMMMVDMLSRMTRFDAALQYTDALYATLDKVTNAMRRCYISGIHANSLMNALKEDPAQRRRLMDLLIDAKKECDTAGEMEMVSSQLRSMSELYLLKDQEERAQATLDKAYRLSLDNDSTLELGFIYAALAEMAIRAEQFTLAEKHYLQALESAKNLDINRLLVDTTLGLSELYEKTQQLDKALMYRKQYGEYNAIKMQDIQGELTTFESAKLQLLEKDRQVQSLDRQQALFFAAKQINERKQTQMRLGMTLLVGGLFFLLLWTIISVMQKRRYKALAQNDPLTGIYNRSAGEELGMALYQQSRQEQRQFSLISFDIDDFKNINDCFGHATGDWVLKKIVAVIAPFIPDDAIFARMGGEEFMILLPNVNEEAAWALAEDYAATLSAINTQYSGHDFVVSVSFGVTQAILPDVKLDSLLKRASDVIAFTQHKGSDFIGKRHRDFSYGSVSI</sequence>
<feature type="domain" description="GGDEF" evidence="4">
    <location>
        <begin position="514"/>
        <end position="647"/>
    </location>
</feature>
<evidence type="ECO:0000256" key="2">
    <source>
        <dbReference type="ARBA" id="ARBA00034247"/>
    </source>
</evidence>
<reference evidence="5 6" key="1">
    <citation type="submission" date="2022-01" db="EMBL/GenBank/DDBJ databases">
        <title>Whole genome-based taxonomy of the Shewanellaceae.</title>
        <authorList>
            <person name="Martin-Rodriguez A.J."/>
        </authorList>
    </citation>
    <scope>NUCLEOTIDE SEQUENCE [LARGE SCALE GENOMIC DNA]</scope>
    <source>
        <strain evidence="5 6">DSM 17177</strain>
    </source>
</reference>
<dbReference type="InterPro" id="IPR000160">
    <property type="entry name" value="GGDEF_dom"/>
</dbReference>
<dbReference type="CDD" id="cd01949">
    <property type="entry name" value="GGDEF"/>
    <property type="match status" value="1"/>
</dbReference>
<dbReference type="PANTHER" id="PTHR45138:SF9">
    <property type="entry name" value="DIGUANYLATE CYCLASE DGCM-RELATED"/>
    <property type="match status" value="1"/>
</dbReference>
<dbReference type="InterPro" id="IPR029787">
    <property type="entry name" value="Nucleotide_cyclase"/>
</dbReference>
<accession>A0ABT0L806</accession>
<protein>
    <recommendedName>
        <fullName evidence="1">diguanylate cyclase</fullName>
        <ecNumber evidence="1">2.7.7.65</ecNumber>
    </recommendedName>
</protein>
<comment type="caution">
    <text evidence="5">The sequence shown here is derived from an EMBL/GenBank/DDBJ whole genome shotgun (WGS) entry which is preliminary data.</text>
</comment>
<evidence type="ECO:0000256" key="1">
    <source>
        <dbReference type="ARBA" id="ARBA00012528"/>
    </source>
</evidence>
<evidence type="ECO:0000259" key="4">
    <source>
        <dbReference type="PROSITE" id="PS50887"/>
    </source>
</evidence>
<dbReference type="SUPFAM" id="SSF55073">
    <property type="entry name" value="Nucleotide cyclase"/>
    <property type="match status" value="1"/>
</dbReference>
<evidence type="ECO:0000256" key="3">
    <source>
        <dbReference type="SAM" id="Phobius"/>
    </source>
</evidence>
<evidence type="ECO:0000313" key="5">
    <source>
        <dbReference type="EMBL" id="MCL1123507.1"/>
    </source>
</evidence>
<dbReference type="EMBL" id="JAKIKS010000007">
    <property type="protein sequence ID" value="MCL1123507.1"/>
    <property type="molecule type" value="Genomic_DNA"/>
</dbReference>
<dbReference type="RefSeq" id="WP_248938794.1">
    <property type="nucleotide sequence ID" value="NZ_JAKIKS010000007.1"/>
</dbReference>
<keyword evidence="3" id="KW-0812">Transmembrane</keyword>
<dbReference type="InterPro" id="IPR011990">
    <property type="entry name" value="TPR-like_helical_dom_sf"/>
</dbReference>
<dbReference type="Gene3D" id="1.25.40.10">
    <property type="entry name" value="Tetratricopeptide repeat domain"/>
    <property type="match status" value="1"/>
</dbReference>
<dbReference type="NCBIfam" id="TIGR00254">
    <property type="entry name" value="GGDEF"/>
    <property type="match status" value="1"/>
</dbReference>
<dbReference type="Proteomes" id="UP001203423">
    <property type="component" value="Unassembled WGS sequence"/>
</dbReference>
<dbReference type="Pfam" id="PF00990">
    <property type="entry name" value="GGDEF"/>
    <property type="match status" value="1"/>
</dbReference>
<dbReference type="InterPro" id="IPR050469">
    <property type="entry name" value="Diguanylate_Cyclase"/>
</dbReference>
<dbReference type="Gene3D" id="3.30.70.270">
    <property type="match status" value="1"/>
</dbReference>
<dbReference type="SMART" id="SM00267">
    <property type="entry name" value="GGDEF"/>
    <property type="match status" value="1"/>
</dbReference>
<name>A0ABT0L806_9GAMM</name>
<dbReference type="PROSITE" id="PS50887">
    <property type="entry name" value="GGDEF"/>
    <property type="match status" value="1"/>
</dbReference>
<proteinExistence type="predicted"/>
<organism evidence="5 6">
    <name type="scientific">Shewanella surugensis</name>
    <dbReference type="NCBI Taxonomy" id="212020"/>
    <lineage>
        <taxon>Bacteria</taxon>
        <taxon>Pseudomonadati</taxon>
        <taxon>Pseudomonadota</taxon>
        <taxon>Gammaproteobacteria</taxon>
        <taxon>Alteromonadales</taxon>
        <taxon>Shewanellaceae</taxon>
        <taxon>Shewanella</taxon>
    </lineage>
</organism>
<keyword evidence="6" id="KW-1185">Reference proteome</keyword>
<dbReference type="InterPro" id="IPR043128">
    <property type="entry name" value="Rev_trsase/Diguanyl_cyclase"/>
</dbReference>
<dbReference type="EC" id="2.7.7.65" evidence="1"/>
<feature type="transmembrane region" description="Helical" evidence="3">
    <location>
        <begin position="454"/>
        <end position="475"/>
    </location>
</feature>
<comment type="catalytic activity">
    <reaction evidence="2">
        <text>2 GTP = 3',3'-c-di-GMP + 2 diphosphate</text>
        <dbReference type="Rhea" id="RHEA:24898"/>
        <dbReference type="ChEBI" id="CHEBI:33019"/>
        <dbReference type="ChEBI" id="CHEBI:37565"/>
        <dbReference type="ChEBI" id="CHEBI:58805"/>
        <dbReference type="EC" id="2.7.7.65"/>
    </reaction>
</comment>
<keyword evidence="3" id="KW-0472">Membrane</keyword>